<dbReference type="AlphaFoldDB" id="A0A1E4T7G2"/>
<gene>
    <name evidence="1" type="ORF">CANARDRAFT_25932</name>
</gene>
<dbReference type="EMBL" id="KV453847">
    <property type="protein sequence ID" value="ODV87699.1"/>
    <property type="molecule type" value="Genomic_DNA"/>
</dbReference>
<protein>
    <recommendedName>
        <fullName evidence="3">F-box domain-containing protein</fullName>
    </recommendedName>
</protein>
<organism evidence="1 2">
    <name type="scientific">[Candida] arabinofermentans NRRL YB-2248</name>
    <dbReference type="NCBI Taxonomy" id="983967"/>
    <lineage>
        <taxon>Eukaryota</taxon>
        <taxon>Fungi</taxon>
        <taxon>Dikarya</taxon>
        <taxon>Ascomycota</taxon>
        <taxon>Saccharomycotina</taxon>
        <taxon>Pichiomycetes</taxon>
        <taxon>Pichiales</taxon>
        <taxon>Pichiaceae</taxon>
        <taxon>Ogataea</taxon>
        <taxon>Ogataea/Candida clade</taxon>
    </lineage>
</organism>
<sequence>MDDTLTDMDKTLTVFDLMAKLPLKVQHTVLSFIKWDEYPVELLLQLILYGPSVWKSTLAEKLFEFVTLNFESTKLGMNFEIDHESDNFDLLLQVLEHLGSDTEIQGDKVIGTLNILELDDDDRFETIFDNTKNLEIDGVELVDSLRWFNDDYLKKIKRCRLYDLESINLRDLKLVLNGNLEVLDIYYEHYVDEDLESIKFLFNEFNLLDFEQKNIKINLNVGSESIGGVGFSLFPSLRVPNLEITLNIMSTKYLKAGQLKRYICKSFDSKNITHLCINFDKRTTNENLKDASFIETLIDLKVLKLKGMFSLGSNSRSPRLNLDELELSGGYVNLSNVIAKKVTLSFCEMYGNTINEGVEELIETSSLDWDKVNLPSTLIRLNIESEASFENNFDIFKNLNNLKELRLVMITDTTKLILPPNLQYFDYKISDYLIDFDLPRSLRTLAAYSSELAYLRIDQIPINLKTLIAFVEADETDLKMRLPTGLKYLTLKKLQMDSDTEENCENLTVLLCNIESLVEIKVVGDFSGSVSFTTSDDEKKHLDKINIIYDKTECEI</sequence>
<evidence type="ECO:0000313" key="1">
    <source>
        <dbReference type="EMBL" id="ODV87699.1"/>
    </source>
</evidence>
<reference evidence="2" key="1">
    <citation type="submission" date="2016-04" db="EMBL/GenBank/DDBJ databases">
        <title>Comparative genomics of biotechnologically important yeasts.</title>
        <authorList>
            <consortium name="DOE Joint Genome Institute"/>
            <person name="Riley R."/>
            <person name="Haridas S."/>
            <person name="Wolfe K.H."/>
            <person name="Lopes M.R."/>
            <person name="Hittinger C.T."/>
            <person name="Goker M."/>
            <person name="Salamov A."/>
            <person name="Wisecaver J."/>
            <person name="Long T.M."/>
            <person name="Aerts A.L."/>
            <person name="Barry K."/>
            <person name="Choi C."/>
            <person name="Clum A."/>
            <person name="Coughlan A.Y."/>
            <person name="Deshpande S."/>
            <person name="Douglass A.P."/>
            <person name="Hanson S.J."/>
            <person name="Klenk H.-P."/>
            <person name="Labutti K."/>
            <person name="Lapidus A."/>
            <person name="Lindquist E."/>
            <person name="Lipzen A."/>
            <person name="Meier-Kolthoff J.P."/>
            <person name="Ohm R.A."/>
            <person name="Otillar R.P."/>
            <person name="Pangilinan J."/>
            <person name="Peng Y."/>
            <person name="Rokas A."/>
            <person name="Rosa C.A."/>
            <person name="Scheuner C."/>
            <person name="Sibirny A.A."/>
            <person name="Slot J.C."/>
            <person name="Stielow J.B."/>
            <person name="Sun H."/>
            <person name="Kurtzman C.P."/>
            <person name="Blackwell M."/>
            <person name="Grigoriev I.V."/>
            <person name="Jeffries T.W."/>
        </authorList>
    </citation>
    <scope>NUCLEOTIDE SEQUENCE [LARGE SCALE GENOMIC DNA]</scope>
    <source>
        <strain evidence="2">NRRL YB-2248</strain>
    </source>
</reference>
<accession>A0A1E4T7G2</accession>
<dbReference type="Proteomes" id="UP000094801">
    <property type="component" value="Unassembled WGS sequence"/>
</dbReference>
<keyword evidence="2" id="KW-1185">Reference proteome</keyword>
<name>A0A1E4T7G2_9ASCO</name>
<proteinExistence type="predicted"/>
<evidence type="ECO:0000313" key="2">
    <source>
        <dbReference type="Proteomes" id="UP000094801"/>
    </source>
</evidence>
<evidence type="ECO:0008006" key="3">
    <source>
        <dbReference type="Google" id="ProtNLM"/>
    </source>
</evidence>